<dbReference type="EMBL" id="LLXL01000511">
    <property type="protein sequence ID" value="PKK71527.1"/>
    <property type="molecule type" value="Genomic_DNA"/>
</dbReference>
<reference evidence="2 3" key="2">
    <citation type="submission" date="2017-10" db="EMBL/GenBank/DDBJ databases">
        <title>Extensive intraspecific genome diversity in a model arbuscular mycorrhizal fungus.</title>
        <authorList>
            <person name="Chen E.C.H."/>
            <person name="Morin E."/>
            <person name="Baudet D."/>
            <person name="Noel J."/>
            <person name="Ndikumana S."/>
            <person name="Charron P."/>
            <person name="St-Onge C."/>
            <person name="Giorgi J."/>
            <person name="Grigoriev I.V."/>
            <person name="Roux C."/>
            <person name="Martin F.M."/>
            <person name="Corradi N."/>
        </authorList>
    </citation>
    <scope>NUCLEOTIDE SEQUENCE [LARGE SCALE GENOMIC DNA]</scope>
    <source>
        <strain evidence="2 3">C2</strain>
    </source>
</reference>
<evidence type="ECO:0000313" key="3">
    <source>
        <dbReference type="Proteomes" id="UP000233469"/>
    </source>
</evidence>
<evidence type="ECO:0000313" key="2">
    <source>
        <dbReference type="EMBL" id="PKK71527.1"/>
    </source>
</evidence>
<sequence>MARIWSFYVSKVNDELRYASSKYSERELKIMIDESLNDIEEDFENDEPERVLVEQHEIPNHIVSVLILEDIFDIKNVPFIIDPEEDDDDSESESKNKHENNVDNVNPTEENDNNDYDVDALAAKYLD</sequence>
<proteinExistence type="predicted"/>
<feature type="compositionally biased region" description="Acidic residues" evidence="1">
    <location>
        <begin position="82"/>
        <end position="91"/>
    </location>
</feature>
<protein>
    <submittedName>
        <fullName evidence="2">Uncharacterized protein</fullName>
    </submittedName>
</protein>
<gene>
    <name evidence="2" type="ORF">RhiirC2_711050</name>
</gene>
<feature type="compositionally biased region" description="Basic and acidic residues" evidence="1">
    <location>
        <begin position="92"/>
        <end position="101"/>
    </location>
</feature>
<reference evidence="2 3" key="1">
    <citation type="submission" date="2016-04" db="EMBL/GenBank/DDBJ databases">
        <title>Genome analyses suggest a sexual origin of heterokaryosis in a supposedly ancient asexual fungus.</title>
        <authorList>
            <person name="Ropars J."/>
            <person name="Sedzielewska K."/>
            <person name="Noel J."/>
            <person name="Charron P."/>
            <person name="Farinelli L."/>
            <person name="Marton T."/>
            <person name="Kruger M."/>
            <person name="Pelin A."/>
            <person name="Brachmann A."/>
            <person name="Corradi N."/>
        </authorList>
    </citation>
    <scope>NUCLEOTIDE SEQUENCE [LARGE SCALE GENOMIC DNA]</scope>
    <source>
        <strain evidence="2 3">C2</strain>
    </source>
</reference>
<feature type="compositionally biased region" description="Acidic residues" evidence="1">
    <location>
        <begin position="109"/>
        <end position="118"/>
    </location>
</feature>
<feature type="region of interest" description="Disordered" evidence="1">
    <location>
        <begin position="82"/>
        <end position="127"/>
    </location>
</feature>
<dbReference type="Proteomes" id="UP000233469">
    <property type="component" value="Unassembled WGS sequence"/>
</dbReference>
<evidence type="ECO:0000256" key="1">
    <source>
        <dbReference type="SAM" id="MobiDB-lite"/>
    </source>
</evidence>
<comment type="caution">
    <text evidence="2">The sequence shown here is derived from an EMBL/GenBank/DDBJ whole genome shotgun (WGS) entry which is preliminary data.</text>
</comment>
<name>A0A2N1NC84_9GLOM</name>
<organism evidence="2 3">
    <name type="scientific">Rhizophagus irregularis</name>
    <dbReference type="NCBI Taxonomy" id="588596"/>
    <lineage>
        <taxon>Eukaryota</taxon>
        <taxon>Fungi</taxon>
        <taxon>Fungi incertae sedis</taxon>
        <taxon>Mucoromycota</taxon>
        <taxon>Glomeromycotina</taxon>
        <taxon>Glomeromycetes</taxon>
        <taxon>Glomerales</taxon>
        <taxon>Glomeraceae</taxon>
        <taxon>Rhizophagus</taxon>
    </lineage>
</organism>
<accession>A0A2N1NC84</accession>
<dbReference type="AlphaFoldDB" id="A0A2N1NC84"/>